<evidence type="ECO:0000256" key="6">
    <source>
        <dbReference type="ARBA" id="ARBA00025911"/>
    </source>
</evidence>
<dbReference type="SUPFAM" id="SSF47113">
    <property type="entry name" value="Histone-fold"/>
    <property type="match status" value="1"/>
</dbReference>
<dbReference type="EMBL" id="JASFZW010000001">
    <property type="protein sequence ID" value="KAK2080795.1"/>
    <property type="molecule type" value="Genomic_DNA"/>
</dbReference>
<comment type="subcellular location">
    <subcellularLocation>
        <location evidence="1">Nucleus</location>
    </subcellularLocation>
</comment>
<proteinExistence type="inferred from homology"/>
<comment type="similarity">
    <text evidence="7">Belongs to the NFYC/HAP5 subunit family.</text>
</comment>
<evidence type="ECO:0000256" key="9">
    <source>
        <dbReference type="SAM" id="MobiDB-lite"/>
    </source>
</evidence>
<comment type="function">
    <text evidence="8">Stimulates the transcription of various genes by recognizing and binding to a CCAAT motif in promoters.</text>
</comment>
<reference evidence="11" key="1">
    <citation type="submission" date="2021-01" db="EMBL/GenBank/DDBJ databases">
        <authorList>
            <person name="Eckstrom K.M.E."/>
        </authorList>
    </citation>
    <scope>NUCLEOTIDE SEQUENCE</scope>
    <source>
        <strain evidence="11">UVCC 0001</strain>
    </source>
</reference>
<evidence type="ECO:0000256" key="5">
    <source>
        <dbReference type="ARBA" id="ARBA00023242"/>
    </source>
</evidence>
<feature type="compositionally biased region" description="Low complexity" evidence="9">
    <location>
        <begin position="130"/>
        <end position="140"/>
    </location>
</feature>
<dbReference type="GO" id="GO:0003677">
    <property type="term" value="F:DNA binding"/>
    <property type="evidence" value="ECO:0007669"/>
    <property type="project" value="UniProtKB-KW"/>
</dbReference>
<dbReference type="AlphaFoldDB" id="A0AAD9IP95"/>
<keyword evidence="4" id="KW-0804">Transcription</keyword>
<evidence type="ECO:0000256" key="1">
    <source>
        <dbReference type="ARBA" id="ARBA00004123"/>
    </source>
</evidence>
<dbReference type="PANTHER" id="PTHR10252">
    <property type="entry name" value="HISTONE-LIKE TRANSCRIPTION FACTOR CCAAT-RELATED"/>
    <property type="match status" value="1"/>
</dbReference>
<evidence type="ECO:0000313" key="12">
    <source>
        <dbReference type="Proteomes" id="UP001255856"/>
    </source>
</evidence>
<dbReference type="FunFam" id="1.10.20.10:FF:000062">
    <property type="entry name" value="Nuclear transcription factor Y subunit C"/>
    <property type="match status" value="1"/>
</dbReference>
<keyword evidence="2" id="KW-0805">Transcription regulation</keyword>
<comment type="caution">
    <text evidence="11">The sequence shown here is derived from an EMBL/GenBank/DDBJ whole genome shotgun (WGS) entry which is preliminary data.</text>
</comment>
<sequence length="162" mass="17208">MKLDEDVRMISAEAPVVFAKACEFFMMELTQRAWQVAEESKRRTLQRSDVAQAIKAVEVFDFLLDIVPVEGAEGSQGGAVEPSDPGLPESKPAPPHTTARTPPLDVAGNARYGAAHEYGHHAAARRGTADARAAVTASRGSATGAGRPPRASPPPPPQPYLQ</sequence>
<dbReference type="GO" id="GO:0046982">
    <property type="term" value="F:protein heterodimerization activity"/>
    <property type="evidence" value="ECO:0007669"/>
    <property type="project" value="InterPro"/>
</dbReference>
<evidence type="ECO:0000256" key="3">
    <source>
        <dbReference type="ARBA" id="ARBA00023125"/>
    </source>
</evidence>
<accession>A0AAD9IP95</accession>
<dbReference type="Pfam" id="PF00125">
    <property type="entry name" value="Histone"/>
    <property type="match status" value="1"/>
</dbReference>
<dbReference type="GO" id="GO:0005634">
    <property type="term" value="C:nucleus"/>
    <property type="evidence" value="ECO:0007669"/>
    <property type="project" value="UniProtKB-SubCell"/>
</dbReference>
<dbReference type="CDD" id="cd22908">
    <property type="entry name" value="HFD_NFYC-like"/>
    <property type="match status" value="1"/>
</dbReference>
<dbReference type="InterPro" id="IPR007125">
    <property type="entry name" value="H2A/H2B/H3"/>
</dbReference>
<gene>
    <name evidence="11" type="ORF">QBZ16_000649</name>
</gene>
<feature type="domain" description="Core Histone H2A/H2B/H3" evidence="10">
    <location>
        <begin position="5"/>
        <end position="55"/>
    </location>
</feature>
<feature type="compositionally biased region" description="Pro residues" evidence="9">
    <location>
        <begin position="150"/>
        <end position="162"/>
    </location>
</feature>
<evidence type="ECO:0000256" key="2">
    <source>
        <dbReference type="ARBA" id="ARBA00023015"/>
    </source>
</evidence>
<dbReference type="InterPro" id="IPR050568">
    <property type="entry name" value="Transcr_DNA_Rep_Reg"/>
</dbReference>
<feature type="region of interest" description="Disordered" evidence="9">
    <location>
        <begin position="72"/>
        <end position="162"/>
    </location>
</feature>
<dbReference type="Gene3D" id="1.10.20.10">
    <property type="entry name" value="Histone, subunit A"/>
    <property type="match status" value="1"/>
</dbReference>
<keyword evidence="12" id="KW-1185">Reference proteome</keyword>
<name>A0AAD9IP95_PROWI</name>
<dbReference type="InterPro" id="IPR009072">
    <property type="entry name" value="Histone-fold"/>
</dbReference>
<organism evidence="11 12">
    <name type="scientific">Prototheca wickerhamii</name>
    <dbReference type="NCBI Taxonomy" id="3111"/>
    <lineage>
        <taxon>Eukaryota</taxon>
        <taxon>Viridiplantae</taxon>
        <taxon>Chlorophyta</taxon>
        <taxon>core chlorophytes</taxon>
        <taxon>Trebouxiophyceae</taxon>
        <taxon>Chlorellales</taxon>
        <taxon>Chlorellaceae</taxon>
        <taxon>Prototheca</taxon>
    </lineage>
</organism>
<keyword evidence="3" id="KW-0238">DNA-binding</keyword>
<comment type="subunit">
    <text evidence="6">Heterotrimeric transcription factor composed of three components, NF-YA, NF-YB and NF-YC. NF-YB and NF-YC must interact and dimerize for NF-YA association and DNA binding.</text>
</comment>
<keyword evidence="5" id="KW-0539">Nucleus</keyword>
<evidence type="ECO:0000259" key="10">
    <source>
        <dbReference type="Pfam" id="PF00125"/>
    </source>
</evidence>
<protein>
    <recommendedName>
        <fullName evidence="10">Core Histone H2A/H2B/H3 domain-containing protein</fullName>
    </recommendedName>
</protein>
<evidence type="ECO:0000313" key="11">
    <source>
        <dbReference type="EMBL" id="KAK2080795.1"/>
    </source>
</evidence>
<evidence type="ECO:0000256" key="8">
    <source>
        <dbReference type="ARBA" id="ARBA00059992"/>
    </source>
</evidence>
<evidence type="ECO:0000256" key="4">
    <source>
        <dbReference type="ARBA" id="ARBA00023163"/>
    </source>
</evidence>
<dbReference type="Proteomes" id="UP001255856">
    <property type="component" value="Unassembled WGS sequence"/>
</dbReference>
<evidence type="ECO:0000256" key="7">
    <source>
        <dbReference type="ARBA" id="ARBA00038129"/>
    </source>
</evidence>